<sequence length="386" mass="43431">MSYSTFLPSTSNHSSPEEEGLETMPGHHLKHLFRIFVKPEVDAIYLWPTARILFPCKLFVEILGLLVHIIGMTALCFLKKPLKLYHLLLINMAASGFLILFVSFLNSVIVLWQQTTVSQTTPVAPRWHQFQCSDDVIADILRHVHLVPLFAISGLIINQHVAGTAQSMYQFVVNRTKIVSGIIGIYVYTVVIYSIFHIIYSNVYSYEDCFTRYNGPYIMASNWYLGTLSVLVAVIDCVLLFRLCRQSRKLLNARRPKNEKVIHVVQVAEFADLKSLHEFNITVACLFAVMAIFYSPSVIVFLVIGMVTSSGGRIDAYLVIAQTTGCFIAAITSVLVPLVCARRICDVQDGYISLWGELRSVLTREEHVPMAVESASADREIEETLC</sequence>
<dbReference type="KEGG" id="lak:106150608"/>
<keyword evidence="2" id="KW-0472">Membrane</keyword>
<feature type="transmembrane region" description="Helical" evidence="2">
    <location>
        <begin position="85"/>
        <end position="112"/>
    </location>
</feature>
<feature type="transmembrane region" description="Helical" evidence="2">
    <location>
        <begin position="316"/>
        <end position="340"/>
    </location>
</feature>
<accession>A0A1S3GYP4</accession>
<reference evidence="4" key="1">
    <citation type="submission" date="2025-08" db="UniProtKB">
        <authorList>
            <consortium name="RefSeq"/>
        </authorList>
    </citation>
    <scope>IDENTIFICATION</scope>
    <source>
        <tissue evidence="4">Gonads</tissue>
    </source>
</reference>
<keyword evidence="2" id="KW-1133">Transmembrane helix</keyword>
<keyword evidence="3" id="KW-1185">Reference proteome</keyword>
<dbReference type="Proteomes" id="UP000085678">
    <property type="component" value="Unplaced"/>
</dbReference>
<dbReference type="AlphaFoldDB" id="A0A1S3GYP4"/>
<proteinExistence type="predicted"/>
<organism evidence="3 4">
    <name type="scientific">Lingula anatina</name>
    <name type="common">Brachiopod</name>
    <name type="synonym">Lingula unguis</name>
    <dbReference type="NCBI Taxonomy" id="7574"/>
    <lineage>
        <taxon>Eukaryota</taxon>
        <taxon>Metazoa</taxon>
        <taxon>Spiralia</taxon>
        <taxon>Lophotrochozoa</taxon>
        <taxon>Brachiopoda</taxon>
        <taxon>Linguliformea</taxon>
        <taxon>Lingulata</taxon>
        <taxon>Lingulida</taxon>
        <taxon>Linguloidea</taxon>
        <taxon>Lingulidae</taxon>
        <taxon>Lingula</taxon>
    </lineage>
</organism>
<evidence type="ECO:0000256" key="2">
    <source>
        <dbReference type="SAM" id="Phobius"/>
    </source>
</evidence>
<feature type="region of interest" description="Disordered" evidence="1">
    <location>
        <begin position="1"/>
        <end position="23"/>
    </location>
</feature>
<feature type="transmembrane region" description="Helical" evidence="2">
    <location>
        <begin position="58"/>
        <end position="78"/>
    </location>
</feature>
<evidence type="ECO:0000256" key="1">
    <source>
        <dbReference type="SAM" id="MobiDB-lite"/>
    </source>
</evidence>
<keyword evidence="2" id="KW-0812">Transmembrane</keyword>
<gene>
    <name evidence="4" type="primary">LOC106150608</name>
</gene>
<evidence type="ECO:0000313" key="3">
    <source>
        <dbReference type="Proteomes" id="UP000085678"/>
    </source>
</evidence>
<feature type="transmembrane region" description="Helical" evidence="2">
    <location>
        <begin position="281"/>
        <end position="304"/>
    </location>
</feature>
<feature type="compositionally biased region" description="Polar residues" evidence="1">
    <location>
        <begin position="1"/>
        <end position="14"/>
    </location>
</feature>
<dbReference type="SUPFAM" id="SSF81321">
    <property type="entry name" value="Family A G protein-coupled receptor-like"/>
    <property type="match status" value="1"/>
</dbReference>
<dbReference type="Gene3D" id="1.20.1070.10">
    <property type="entry name" value="Rhodopsin 7-helix transmembrane proteins"/>
    <property type="match status" value="1"/>
</dbReference>
<protein>
    <submittedName>
        <fullName evidence="4">Uncharacterized protein LOC106150608</fullName>
    </submittedName>
</protein>
<feature type="transmembrane region" description="Helical" evidence="2">
    <location>
        <begin position="178"/>
        <end position="203"/>
    </location>
</feature>
<dbReference type="InParanoid" id="A0A1S3GYP4"/>
<dbReference type="RefSeq" id="XP_013378995.1">
    <property type="nucleotide sequence ID" value="XM_013523541.2"/>
</dbReference>
<name>A0A1S3GYP4_LINAN</name>
<evidence type="ECO:0000313" key="4">
    <source>
        <dbReference type="RefSeq" id="XP_013378995.1"/>
    </source>
</evidence>
<dbReference type="GeneID" id="106150608"/>
<feature type="transmembrane region" description="Helical" evidence="2">
    <location>
        <begin position="223"/>
        <end position="244"/>
    </location>
</feature>